<sequence length="62" mass="7214">MRGEGETLRLTSTALAAAMQNQLRKDRNCDLLGRFRADGKTDRRMDLVDLRAVKPFFFQHFK</sequence>
<reference evidence="1" key="1">
    <citation type="submission" date="2019-08" db="EMBL/GenBank/DDBJ databases">
        <authorList>
            <person name="Kucharzyk K."/>
            <person name="Murdoch R.W."/>
            <person name="Higgins S."/>
            <person name="Loffler F."/>
        </authorList>
    </citation>
    <scope>NUCLEOTIDE SEQUENCE</scope>
</reference>
<protein>
    <submittedName>
        <fullName evidence="1">Uncharacterized protein</fullName>
    </submittedName>
</protein>
<accession>A0A645EQS6</accession>
<dbReference type="EMBL" id="VSSQ01049715">
    <property type="protein sequence ID" value="MPN03796.1"/>
    <property type="molecule type" value="Genomic_DNA"/>
</dbReference>
<evidence type="ECO:0000313" key="1">
    <source>
        <dbReference type="EMBL" id="MPN03796.1"/>
    </source>
</evidence>
<name>A0A645EQS6_9ZZZZ</name>
<gene>
    <name evidence="1" type="ORF">SDC9_151030</name>
</gene>
<dbReference type="AlphaFoldDB" id="A0A645EQS6"/>
<comment type="caution">
    <text evidence="1">The sequence shown here is derived from an EMBL/GenBank/DDBJ whole genome shotgun (WGS) entry which is preliminary data.</text>
</comment>
<proteinExistence type="predicted"/>
<organism evidence="1">
    <name type="scientific">bioreactor metagenome</name>
    <dbReference type="NCBI Taxonomy" id="1076179"/>
    <lineage>
        <taxon>unclassified sequences</taxon>
        <taxon>metagenomes</taxon>
        <taxon>ecological metagenomes</taxon>
    </lineage>
</organism>